<accession>A0ABC8YZ15</accession>
<evidence type="ECO:0000256" key="8">
    <source>
        <dbReference type="ARBA" id="ARBA00022989"/>
    </source>
</evidence>
<evidence type="ECO:0000313" key="13">
    <source>
        <dbReference type="Proteomes" id="UP001497457"/>
    </source>
</evidence>
<dbReference type="SUPFAM" id="SSF52058">
    <property type="entry name" value="L domain-like"/>
    <property type="match status" value="1"/>
</dbReference>
<dbReference type="PRINTS" id="PR00019">
    <property type="entry name" value="LEURICHRPT"/>
</dbReference>
<evidence type="ECO:0000256" key="4">
    <source>
        <dbReference type="ARBA" id="ARBA00022626"/>
    </source>
</evidence>
<keyword evidence="3" id="KW-0433">Leucine-rich repeat</keyword>
<dbReference type="GO" id="GO:0016020">
    <property type="term" value="C:membrane"/>
    <property type="evidence" value="ECO:0007669"/>
    <property type="project" value="UniProtKB-SubCell"/>
</dbReference>
<evidence type="ECO:0000313" key="12">
    <source>
        <dbReference type="EMBL" id="CAL4951025.1"/>
    </source>
</evidence>
<evidence type="ECO:0000256" key="9">
    <source>
        <dbReference type="ARBA" id="ARBA00023136"/>
    </source>
</evidence>
<dbReference type="Gene3D" id="3.80.10.10">
    <property type="entry name" value="Ribonuclease Inhibitor"/>
    <property type="match status" value="1"/>
</dbReference>
<dbReference type="FunFam" id="3.80.10.10:FF:000111">
    <property type="entry name" value="LRR receptor-like serine/threonine-protein kinase ERECTA"/>
    <property type="match status" value="1"/>
</dbReference>
<keyword evidence="5 11" id="KW-0812">Transmembrane</keyword>
<evidence type="ECO:0000256" key="5">
    <source>
        <dbReference type="ARBA" id="ARBA00022692"/>
    </source>
</evidence>
<dbReference type="GO" id="GO:0009742">
    <property type="term" value="P:brassinosteroid mediated signaling pathway"/>
    <property type="evidence" value="ECO:0007669"/>
    <property type="project" value="UniProtKB-KW"/>
</dbReference>
<dbReference type="PANTHER" id="PTHR48065:SF68">
    <property type="entry name" value="LEUCINE-RICH REPEAT-CONTAINING N-TERMINAL PLANT-TYPE DOMAIN-CONTAINING PROTEIN"/>
    <property type="match status" value="1"/>
</dbReference>
<evidence type="ECO:0000256" key="11">
    <source>
        <dbReference type="SAM" id="Phobius"/>
    </source>
</evidence>
<name>A0ABC8YZ15_9POAL</name>
<dbReference type="InterPro" id="IPR032675">
    <property type="entry name" value="LRR_dom_sf"/>
</dbReference>
<evidence type="ECO:0000256" key="2">
    <source>
        <dbReference type="ARBA" id="ARBA00009592"/>
    </source>
</evidence>
<keyword evidence="8 11" id="KW-1133">Transmembrane helix</keyword>
<evidence type="ECO:0000256" key="3">
    <source>
        <dbReference type="ARBA" id="ARBA00022614"/>
    </source>
</evidence>
<gene>
    <name evidence="12" type="ORF">URODEC1_LOCUS38718</name>
</gene>
<keyword evidence="9 11" id="KW-0472">Membrane</keyword>
<keyword evidence="7" id="KW-0677">Repeat</keyword>
<proteinExistence type="inferred from homology"/>
<dbReference type="Pfam" id="PF00560">
    <property type="entry name" value="LRR_1"/>
    <property type="match status" value="3"/>
</dbReference>
<dbReference type="PANTHER" id="PTHR48065">
    <property type="entry name" value="OS10G0469600 PROTEIN"/>
    <property type="match status" value="1"/>
</dbReference>
<dbReference type="AlphaFoldDB" id="A0ABC8YZ15"/>
<keyword evidence="6" id="KW-0732">Signal</keyword>
<evidence type="ECO:0000256" key="10">
    <source>
        <dbReference type="ARBA" id="ARBA00023180"/>
    </source>
</evidence>
<comment type="similarity">
    <text evidence="2">Belongs to the RLP family.</text>
</comment>
<keyword evidence="13" id="KW-1185">Reference proteome</keyword>
<comment type="subcellular location">
    <subcellularLocation>
        <location evidence="1">Membrane</location>
        <topology evidence="1">Single-pass membrane protein</topology>
    </subcellularLocation>
</comment>
<organism evidence="12 13">
    <name type="scientific">Urochloa decumbens</name>
    <dbReference type="NCBI Taxonomy" id="240449"/>
    <lineage>
        <taxon>Eukaryota</taxon>
        <taxon>Viridiplantae</taxon>
        <taxon>Streptophyta</taxon>
        <taxon>Embryophyta</taxon>
        <taxon>Tracheophyta</taxon>
        <taxon>Spermatophyta</taxon>
        <taxon>Magnoliopsida</taxon>
        <taxon>Liliopsida</taxon>
        <taxon>Poales</taxon>
        <taxon>Poaceae</taxon>
        <taxon>PACMAD clade</taxon>
        <taxon>Panicoideae</taxon>
        <taxon>Panicodae</taxon>
        <taxon>Paniceae</taxon>
        <taxon>Melinidinae</taxon>
        <taxon>Urochloa</taxon>
    </lineage>
</organism>
<dbReference type="InterPro" id="IPR003591">
    <property type="entry name" value="Leu-rich_rpt_typical-subtyp"/>
</dbReference>
<dbReference type="Proteomes" id="UP001497457">
    <property type="component" value="Chromosome 17b"/>
</dbReference>
<dbReference type="InterPro" id="IPR001611">
    <property type="entry name" value="Leu-rich_rpt"/>
</dbReference>
<dbReference type="SMART" id="SM00369">
    <property type="entry name" value="LRR_TYP"/>
    <property type="match status" value="3"/>
</dbReference>
<evidence type="ECO:0000256" key="1">
    <source>
        <dbReference type="ARBA" id="ARBA00004167"/>
    </source>
</evidence>
<dbReference type="FunFam" id="3.80.10.10:FF:000041">
    <property type="entry name" value="LRR receptor-like serine/threonine-protein kinase ERECTA"/>
    <property type="match status" value="1"/>
</dbReference>
<keyword evidence="4" id="KW-1070">Brassinosteroid signaling pathway</keyword>
<keyword evidence="10" id="KW-0325">Glycoprotein</keyword>
<sequence length="354" mass="38759">MRALRFVDLDNNILSGEIPTASPILNCSLQALHLDNNSFTGVFPSVLEGCNALVNLDLGNNMFSGSIPPWIGHGLPSLWFLMLGSNNFSGEIPSTLSELSQLQILDLSDNNLVGPIPIEFGNLYSMKHPTNASGIEYSYLRDIYTVTWKGQTFVFYPTTQLVTGIDLSGNALSQCIPRELANLKDLRFLNLSRNQLSCSIPETIGNLTHLESLDLSMNQLSGTIPLGISNLLSLGVFDVSNNHLSGKIPTGHQVQTFTDPSIYYNNSGLCGFPLAPCADASPPSAETQRNVKGREDPWMYYCVIAGIVSGLWVWIGMLFGIVSLRSYVFDVTDGMHHKITQTLQPSGLLFPTKR</sequence>
<dbReference type="Pfam" id="PF13855">
    <property type="entry name" value="LRR_8"/>
    <property type="match status" value="1"/>
</dbReference>
<feature type="transmembrane region" description="Helical" evidence="11">
    <location>
        <begin position="298"/>
        <end position="322"/>
    </location>
</feature>
<dbReference type="EMBL" id="OZ075127">
    <property type="protein sequence ID" value="CAL4951025.1"/>
    <property type="molecule type" value="Genomic_DNA"/>
</dbReference>
<evidence type="ECO:0000256" key="7">
    <source>
        <dbReference type="ARBA" id="ARBA00022737"/>
    </source>
</evidence>
<reference evidence="12" key="1">
    <citation type="submission" date="2024-10" db="EMBL/GenBank/DDBJ databases">
        <authorList>
            <person name="Ryan C."/>
        </authorList>
    </citation>
    <scope>NUCLEOTIDE SEQUENCE [LARGE SCALE GENOMIC DNA]</scope>
</reference>
<protein>
    <submittedName>
        <fullName evidence="12">Uncharacterized protein</fullName>
    </submittedName>
</protein>
<evidence type="ECO:0000256" key="6">
    <source>
        <dbReference type="ARBA" id="ARBA00022729"/>
    </source>
</evidence>